<organism evidence="2 3">
    <name type="scientific">Streptomyces pristinaespiralis (strain ATCC 25486 / DSM 40338 / CBS 914.69 / JCM 4507 / KCC S-0507 / NBRC 13074 / NRRL 2958 / 5647)</name>
    <dbReference type="NCBI Taxonomy" id="457429"/>
    <lineage>
        <taxon>Bacteria</taxon>
        <taxon>Bacillati</taxon>
        <taxon>Actinomycetota</taxon>
        <taxon>Actinomycetes</taxon>
        <taxon>Kitasatosporales</taxon>
        <taxon>Streptomycetaceae</taxon>
        <taxon>Streptomyces</taxon>
    </lineage>
</organism>
<accession>B5HGP3</accession>
<reference evidence="3" key="1">
    <citation type="submission" date="2008-02" db="EMBL/GenBank/DDBJ databases">
        <authorList>
            <consortium name="The Broad Institute Genome Sequencing Platform"/>
            <person name="Fischbach M."/>
            <person name="Ward D."/>
            <person name="Young S."/>
            <person name="Jaffe D."/>
            <person name="Gnerre S."/>
            <person name="Berlin A."/>
            <person name="Heiman D."/>
            <person name="Hepburn T."/>
            <person name="Sykes S."/>
            <person name="Alvarado L."/>
            <person name="Kodira C.D."/>
            <person name="Straight P."/>
            <person name="Clardy J."/>
            <person name="Hung D."/>
            <person name="Kolter R."/>
            <person name="Mekalanos J."/>
            <person name="Walker S."/>
            <person name="Walsh C.T."/>
            <person name="Lander E."/>
            <person name="Galagan J."/>
            <person name="Nusbaum C."/>
            <person name="Birren B."/>
        </authorList>
    </citation>
    <scope>NUCLEOTIDE SEQUENCE [LARGE SCALE GENOMIC DNA]</scope>
    <source>
        <strain evidence="3">ATCC 25486 / DSM 40338 / CBS 914.69 / JCM 4507 / NBRC 13074 / NRRL 2958 / 5647</strain>
    </source>
</reference>
<protein>
    <submittedName>
        <fullName evidence="2">Predicted protein</fullName>
    </submittedName>
</protein>
<dbReference type="Proteomes" id="UP000002805">
    <property type="component" value="Chromosome"/>
</dbReference>
<dbReference type="EMBL" id="CM000950">
    <property type="protein sequence ID" value="EDY66005.2"/>
    <property type="molecule type" value="Genomic_DNA"/>
</dbReference>
<sequence length="64" mass="7888">MRTRPVPCALRSPAKKINFFDFFFLFFFFFFNFHLHSSTFLFFFFFFYRVCLWGGFSPPTPPLY</sequence>
<keyword evidence="3" id="KW-1185">Reference proteome</keyword>
<keyword evidence="1" id="KW-0812">Transmembrane</keyword>
<feature type="transmembrane region" description="Helical" evidence="1">
    <location>
        <begin position="20"/>
        <end position="48"/>
    </location>
</feature>
<reference evidence="3" key="2">
    <citation type="submission" date="2009-10" db="EMBL/GenBank/DDBJ databases">
        <title>The genome sequence of Streptomyces pristinaespiralis strain ATCC 25486.</title>
        <authorList>
            <consortium name="The Broad Institute Genome Sequencing Platform"/>
            <consortium name="Broad Institute Microbial Sequencing Center"/>
            <person name="Fischbach M."/>
            <person name="Godfrey P."/>
            <person name="Ward D."/>
            <person name="Young S."/>
            <person name="Zeng Q."/>
            <person name="Koehrsen M."/>
            <person name="Alvarado L."/>
            <person name="Berlin A.M."/>
            <person name="Bochicchio J."/>
            <person name="Borenstein D."/>
            <person name="Chapman S.B."/>
            <person name="Chen Z."/>
            <person name="Engels R."/>
            <person name="Freedman E."/>
            <person name="Gellesch M."/>
            <person name="Goldberg J."/>
            <person name="Griggs A."/>
            <person name="Gujja S."/>
            <person name="Heilman E.R."/>
            <person name="Heiman D.I."/>
            <person name="Hepburn T.A."/>
            <person name="Howarth C."/>
            <person name="Jen D."/>
            <person name="Larson L."/>
            <person name="Lewis B."/>
            <person name="Mehta T."/>
            <person name="Park D."/>
            <person name="Pearson M."/>
            <person name="Richards J."/>
            <person name="Roberts A."/>
            <person name="Saif S."/>
            <person name="Shea T.D."/>
            <person name="Shenoy N."/>
            <person name="Sisk P."/>
            <person name="Stolte C."/>
            <person name="Sykes S.N."/>
            <person name="Thomson T."/>
            <person name="Walk T."/>
            <person name="White J."/>
            <person name="Yandava C."/>
            <person name="Straight P."/>
            <person name="Clardy J."/>
            <person name="Hung D."/>
            <person name="Kolter R."/>
            <person name="Mekalanos J."/>
            <person name="Walker S."/>
            <person name="Walsh C.T."/>
            <person name="Wieland-Brown L.C."/>
            <person name="Haas B."/>
            <person name="Nusbaum C."/>
            <person name="Birren B."/>
        </authorList>
    </citation>
    <scope>NUCLEOTIDE SEQUENCE [LARGE SCALE GENOMIC DNA]</scope>
    <source>
        <strain evidence="3">ATCC 25486 / DSM 40338 / CBS 914.69 / JCM 4507 / NBRC 13074 / NRRL 2958 / 5647</strain>
    </source>
</reference>
<keyword evidence="1" id="KW-0472">Membrane</keyword>
<dbReference type="AlphaFoldDB" id="B5HGP3"/>
<evidence type="ECO:0000256" key="1">
    <source>
        <dbReference type="SAM" id="Phobius"/>
    </source>
</evidence>
<gene>
    <name evidence="2" type="ORF">SSDG_04327</name>
</gene>
<evidence type="ECO:0000313" key="3">
    <source>
        <dbReference type="Proteomes" id="UP000002805"/>
    </source>
</evidence>
<dbReference type="HOGENOM" id="CLU_2866007_0_0_11"/>
<evidence type="ECO:0000313" key="2">
    <source>
        <dbReference type="EMBL" id="EDY66005.2"/>
    </source>
</evidence>
<proteinExistence type="predicted"/>
<name>B5HGP3_STRE2</name>
<keyword evidence="1" id="KW-1133">Transmembrane helix</keyword>